<evidence type="ECO:0000256" key="3">
    <source>
        <dbReference type="ARBA" id="ARBA00044493"/>
    </source>
</evidence>
<evidence type="ECO:0000256" key="5">
    <source>
        <dbReference type="PROSITE-ProRule" id="PRU00708"/>
    </source>
</evidence>
<accession>A0A9W7VXM8</accession>
<dbReference type="PROSITE" id="PS51375">
    <property type="entry name" value="PPR"/>
    <property type="match status" value="2"/>
</dbReference>
<feature type="compositionally biased region" description="Basic and acidic residues" evidence="6">
    <location>
        <begin position="917"/>
        <end position="933"/>
    </location>
</feature>
<dbReference type="Pfam" id="PF13041">
    <property type="entry name" value="PPR_2"/>
    <property type="match status" value="1"/>
</dbReference>
<dbReference type="PANTHER" id="PTHR47447">
    <property type="entry name" value="OS03G0856100 PROTEIN"/>
    <property type="match status" value="1"/>
</dbReference>
<dbReference type="OrthoDB" id="185373at2759"/>
<gene>
    <name evidence="7" type="ORF">Tdes44962_MAKER06271</name>
</gene>
<dbReference type="NCBIfam" id="TIGR00756">
    <property type="entry name" value="PPR"/>
    <property type="match status" value="2"/>
</dbReference>
<dbReference type="AlphaFoldDB" id="A0A9W7VXM8"/>
<dbReference type="PANTHER" id="PTHR47447:SF17">
    <property type="entry name" value="OS12G0638900 PROTEIN"/>
    <property type="match status" value="1"/>
</dbReference>
<reference evidence="7 8" key="1">
    <citation type="journal article" date="2018" name="IMA Fungus">
        <title>IMA Genome-F 10: Nine draft genome sequences of Claviceps purpurea s.lat., including C. arundinis, C. humidiphila, and C. cf. spartinae, pseudomolecules for the pitch canker pathogen Fusarium circinatum, draft genome of Davidsoniella eucalypti, Grosmannia galeiformis, Quambalaria eucalypti, and Teratosphaeria destructans.</title>
        <authorList>
            <person name="Wingfield B.D."/>
            <person name="Liu M."/>
            <person name="Nguyen H.D."/>
            <person name="Lane F.A."/>
            <person name="Morgan S.W."/>
            <person name="De Vos L."/>
            <person name="Wilken P.M."/>
            <person name="Duong T.A."/>
            <person name="Aylward J."/>
            <person name="Coetzee M.P."/>
            <person name="Dadej K."/>
            <person name="De Beer Z.W."/>
            <person name="Findlay W."/>
            <person name="Havenga M."/>
            <person name="Kolarik M."/>
            <person name="Menzies J.G."/>
            <person name="Naidoo K."/>
            <person name="Pochopski O."/>
            <person name="Shoukouhi P."/>
            <person name="Santana Q.C."/>
            <person name="Seifert K.A."/>
            <person name="Soal N."/>
            <person name="Steenkamp E.T."/>
            <person name="Tatham C.T."/>
            <person name="van der Nest M.A."/>
            <person name="Wingfield M.J."/>
        </authorList>
    </citation>
    <scope>NUCLEOTIDE SEQUENCE [LARGE SCALE GENOMIC DNA]</scope>
    <source>
        <strain evidence="7">CMW44962</strain>
    </source>
</reference>
<evidence type="ECO:0000313" key="7">
    <source>
        <dbReference type="EMBL" id="KAH9808852.1"/>
    </source>
</evidence>
<reference evidence="7 8" key="2">
    <citation type="journal article" date="2021" name="Curr. Genet.">
        <title>Genetic response to nitrogen starvation in the aggressive Eucalyptus foliar pathogen Teratosphaeria destructans.</title>
        <authorList>
            <person name="Havenga M."/>
            <person name="Wingfield B.D."/>
            <person name="Wingfield M.J."/>
            <person name="Dreyer L.L."/>
            <person name="Roets F."/>
            <person name="Aylward J."/>
        </authorList>
    </citation>
    <scope>NUCLEOTIDE SEQUENCE [LARGE SCALE GENOMIC DNA]</scope>
    <source>
        <strain evidence="7">CMW44962</strain>
    </source>
</reference>
<protein>
    <submittedName>
        <fullName evidence="7">PPR repeat family</fullName>
    </submittedName>
</protein>
<sequence length="933" mass="104726">MPPCPTIRSTVNSLVSRLASGRRQPLPPPTPRCELNTALRQQQDYTTKQQGHHHDDTYWFRPAFSKAAIAPQATTGRKKSIDYSAYEAVLAGDQDVSGVPLHGESLVPSSPESQQRVAPDSGDLGDAMSGMSWKSRTDGQHSAQYDTESTMSGQGQASWPTHSARAGARMRRSRALELLSLTRVRNPSAASLRRAMQPRSEYAIYKRNGVWRFQARPIVRRMMISLTMTDDQRRRAVINYRLRVQEREGRPLPLRFLSIATPSRETAIVSTEWTTQIARVSQFLNSNSLLQLHRRKWRVLSLKTRTLARLILNHIRESDGRLVMADLELLAKRLGTTTNELWAAITLWKLVHHPLDVAASLLNTHATPYPPINWVEDCLQTAAIRIKKLITLSNQQRRIEALKLLKALPKLVARDTEQFVEDSSLVATLMPYASVGVVHEIWDLIKAGKLRVTWQTHNQLAHWFEKRNFPDKALDAILKANKAGLSENSDTFLQFCSRLLRRSMAQKEGLRMTLRLVENLVGIGVKLNRQLCNIVMLNAVEAGDEETMSAVHRSAIEQGLEPNEYTHAILLKACKQDISNGDRLREVIQGAIVSGHVRENAVVATEILHCLALHHTRQIPKKPSDDPYRPVDRAPTFAAVNAVLEAYCQLFDPTPLERIGIAVPRARAPDPSYSRLRPPPHAITVVMAVYLEQPLRGELVAEWYTRFRQLAEGGDKDLLACLASEHLSNIFLRKFCMGRKTLLHASTVIKDMRRPLDPTLLSTHGIQQASPGVYTWTIFLEGLARHGQTKLAEQVMTYMRKQGIEPNDVTWTSLLGVYTRAQDVEKVIDTLRRMDASGVAMSEWSHEYLKAFRDKSQLRHLLAKPDHTRSLDFTGDIRQGLADKIRQAGSREEGGHGWSATDELARSSVVEGGVGDRAGESAHIGDREVAAAE</sequence>
<comment type="similarity">
    <text evidence="1">Belongs to the CCM1 family.</text>
</comment>
<evidence type="ECO:0000313" key="8">
    <source>
        <dbReference type="Proteomes" id="UP001138500"/>
    </source>
</evidence>
<evidence type="ECO:0000256" key="2">
    <source>
        <dbReference type="ARBA" id="ARBA00022737"/>
    </source>
</evidence>
<dbReference type="Proteomes" id="UP001138500">
    <property type="component" value="Unassembled WGS sequence"/>
</dbReference>
<comment type="function">
    <text evidence="3">Regulates mitochondrial small subunit maturation by controlling 15S rRNA 5'-end processing. Localizes to the 5' precursor of the 15S rRNA in a position that is subsequently occupied by mS47 in the mature yeast mtSSU. Uses structure and sequence-specific RNA recognition, binding to a single-stranded region of the precursor and specifically recognizing bases -6 to -1. The exchange of Ccm1 for mS47 is coupled to the irreversible removal of precursor rRNA that is accompanied by conformational changes of the mitoribosomal proteins uS5m and mS26. These conformational changes signal completion of 5'-end rRNA processing through protection of the mature 5'-end of the 15S rRNA and stabilization of mS47. The removal of the 5' precursor together with the dissociation of Ccm1 may be catalyzed by the 5'-3' exoribonuclease Pet127. Involved in the specific removal of group I introns in mitochondrial encoded transcripts.</text>
</comment>
<name>A0A9W7VXM8_9PEZI</name>
<feature type="region of interest" description="Disordered" evidence="6">
    <location>
        <begin position="888"/>
        <end position="933"/>
    </location>
</feature>
<feature type="region of interest" description="Disordered" evidence="6">
    <location>
        <begin position="100"/>
        <end position="160"/>
    </location>
</feature>
<keyword evidence="8" id="KW-1185">Reference proteome</keyword>
<comment type="subunit">
    <text evidence="4">Binds to mitochondrial small subunit 15S rRNA.</text>
</comment>
<comment type="caution">
    <text evidence="7">The sequence shown here is derived from an EMBL/GenBank/DDBJ whole genome shotgun (WGS) entry which is preliminary data.</text>
</comment>
<feature type="repeat" description="PPR" evidence="5">
    <location>
        <begin position="772"/>
        <end position="806"/>
    </location>
</feature>
<organism evidence="7 8">
    <name type="scientific">Teratosphaeria destructans</name>
    <dbReference type="NCBI Taxonomy" id="418781"/>
    <lineage>
        <taxon>Eukaryota</taxon>
        <taxon>Fungi</taxon>
        <taxon>Dikarya</taxon>
        <taxon>Ascomycota</taxon>
        <taxon>Pezizomycotina</taxon>
        <taxon>Dothideomycetes</taxon>
        <taxon>Dothideomycetidae</taxon>
        <taxon>Mycosphaerellales</taxon>
        <taxon>Teratosphaeriaceae</taxon>
        <taxon>Teratosphaeria</taxon>
    </lineage>
</organism>
<evidence type="ECO:0000256" key="6">
    <source>
        <dbReference type="SAM" id="MobiDB-lite"/>
    </source>
</evidence>
<dbReference type="Gene3D" id="1.25.40.10">
    <property type="entry name" value="Tetratricopeptide repeat domain"/>
    <property type="match status" value="2"/>
</dbReference>
<keyword evidence="2" id="KW-0677">Repeat</keyword>
<feature type="compositionally biased region" description="Polar residues" evidence="6">
    <location>
        <begin position="107"/>
        <end position="116"/>
    </location>
</feature>
<dbReference type="EMBL" id="RIBY02002589">
    <property type="protein sequence ID" value="KAH9808852.1"/>
    <property type="molecule type" value="Genomic_DNA"/>
</dbReference>
<dbReference type="InterPro" id="IPR002885">
    <property type="entry name" value="PPR_rpt"/>
</dbReference>
<feature type="compositionally biased region" description="Polar residues" evidence="6">
    <location>
        <begin position="140"/>
        <end position="160"/>
    </location>
</feature>
<dbReference type="InterPro" id="IPR011990">
    <property type="entry name" value="TPR-like_helical_dom_sf"/>
</dbReference>
<feature type="repeat" description="PPR" evidence="5">
    <location>
        <begin position="807"/>
        <end position="841"/>
    </location>
</feature>
<evidence type="ECO:0000256" key="1">
    <source>
        <dbReference type="ARBA" id="ARBA00006192"/>
    </source>
</evidence>
<evidence type="ECO:0000256" key="4">
    <source>
        <dbReference type="ARBA" id="ARBA00044511"/>
    </source>
</evidence>
<proteinExistence type="inferred from homology"/>